<keyword evidence="5" id="KW-1185">Reference proteome</keyword>
<dbReference type="RefSeq" id="XP_044566826.1">
    <property type="nucleotide sequence ID" value="XM_044702442.1"/>
</dbReference>
<dbReference type="Gene3D" id="3.40.525.10">
    <property type="entry name" value="CRAL-TRIO lipid binding domain"/>
    <property type="match status" value="1"/>
</dbReference>
<feature type="region of interest" description="Disordered" evidence="2">
    <location>
        <begin position="971"/>
        <end position="991"/>
    </location>
</feature>
<feature type="compositionally biased region" description="Basic and acidic residues" evidence="2">
    <location>
        <begin position="390"/>
        <end position="410"/>
    </location>
</feature>
<dbReference type="InterPro" id="IPR001936">
    <property type="entry name" value="RasGAP_dom"/>
</dbReference>
<dbReference type="SUPFAM" id="SSF48350">
    <property type="entry name" value="GTPase activation domain, GAP"/>
    <property type="match status" value="1"/>
</dbReference>
<evidence type="ECO:0000259" key="3">
    <source>
        <dbReference type="PROSITE" id="PS50018"/>
    </source>
</evidence>
<evidence type="ECO:0000313" key="4">
    <source>
        <dbReference type="EMBL" id="KAF0982113.1"/>
    </source>
</evidence>
<dbReference type="GO" id="GO:0005096">
    <property type="term" value="F:GTPase activator activity"/>
    <property type="evidence" value="ECO:0007669"/>
    <property type="project" value="UniProtKB-KW"/>
</dbReference>
<feature type="region of interest" description="Disordered" evidence="2">
    <location>
        <begin position="382"/>
        <end position="431"/>
    </location>
</feature>
<dbReference type="VEuPathDB" id="AmoebaDB:FDP41_011974"/>
<dbReference type="Proteomes" id="UP000444721">
    <property type="component" value="Unassembled WGS sequence"/>
</dbReference>
<feature type="compositionally biased region" description="Low complexity" evidence="2">
    <location>
        <begin position="7"/>
        <end position="26"/>
    </location>
</feature>
<accession>A0A6A5BVM1</accession>
<dbReference type="VEuPathDB" id="AmoebaDB:NF0069500"/>
<dbReference type="PANTHER" id="PTHR10194">
    <property type="entry name" value="RAS GTPASE-ACTIVATING PROTEINS"/>
    <property type="match status" value="1"/>
</dbReference>
<dbReference type="PANTHER" id="PTHR10194:SF60">
    <property type="entry name" value="RAS GTPASE-ACTIVATING PROTEIN RASKOL"/>
    <property type="match status" value="1"/>
</dbReference>
<dbReference type="Gene3D" id="1.10.506.10">
    <property type="entry name" value="GTPase Activation - p120gap, domain 1"/>
    <property type="match status" value="1"/>
</dbReference>
<dbReference type="InterPro" id="IPR008936">
    <property type="entry name" value="Rho_GTPase_activation_prot"/>
</dbReference>
<sequence length="991" mass="113926">MSEKKLSSSTSPNVSSSSSSSTSAPSKPVKGIQKLAGDIGKKYKLLVQIMTSDPRYAKALADVVPPAQHEKLADSLISLSYEIGASLAIIKSLIGLEFDRKQQHPNTILRVNSIVSKMMGKYTKRVGTEYLRLLLGKVVQEVVEQAETLDLEVDPEKISGDNKQEIIDKRLQQIEEVCQRFVDRITSDAMIEEMPRELRAVCYFLKQNGEFYKFDIEKMILPLVSGFVCLRYICPTIAMPQNADIIKMDDWKKGNVRPNLTQIARVIQKLANGELFDTATPALMPLNGWIQKNQNVMLRYLGQLPIDPKQQEGMNPFGDLQRSITFEDIHYKSFDMEDLLFLHTLIYDYGYELIVSLQNEVIMTHDKRPVSIVSTETDFLSLVQDLGPPPERERKIPPPEKKPTTDDRRGSVKKQGAGTPTDTPTATPNKLQRETLVGATYDQIQDKVLERSMDNLMKNAEKFDLSEMDRTRFLYVGKPTRTNLPVVYLILHRLKQEFLNHNDKLMIYIYKTLGQIFNGKYCLIIDLSWAEMSDEYQALLYRAVVAFARLMKIEHLSNCQQVYVLHPNFKTKNAVDDIFNIIPNETRQRLIKIKYDWTSLSDIIEPIKIWIPFVSKKFIPTTYNLMQMKGEKGEGGSERLLKITNESLLVLDSKLGTVLDEIPFSTIIDIRTKKQTNEFIIRHRSETEQQLEQRGGNLGYISKSITTPTPQEVQKRFNCVSDQQRDNLVETIADVGVRFTSLEKQQTFVVEKDTKSGKRQKRILKFAYDSVLVFKDGVIKREIPFSTLQSFYIDKENKTRLFINFMLLGRKKAYVVYHENAISLRDSLLDTVLRFKFNVDLEKELFIRKDLDVVVDRFFSAAKDKSLGDDENLTSSDIKQSINMNNASEDIKKLFHKFHPQSDKRAVLNVEKMKIIANGLNVDFTTEQCEHLLEVLDEKKMGYVVLDDLVRNWIFNKRMKGMIQKRKEAQQKRTELLQKQGSSNSVNSVKN</sequence>
<feature type="region of interest" description="Disordered" evidence="2">
    <location>
        <begin position="1"/>
        <end position="30"/>
    </location>
</feature>
<dbReference type="InterPro" id="IPR036865">
    <property type="entry name" value="CRAL-TRIO_dom_sf"/>
</dbReference>
<reference evidence="4 5" key="1">
    <citation type="journal article" date="2019" name="Sci. Rep.">
        <title>Nanopore sequencing improves the draft genome of the human pathogenic amoeba Naegleria fowleri.</title>
        <authorList>
            <person name="Liechti N."/>
            <person name="Schurch N."/>
            <person name="Bruggmann R."/>
            <person name="Wittwer M."/>
        </authorList>
    </citation>
    <scope>NUCLEOTIDE SEQUENCE [LARGE SCALE GENOMIC DNA]</scope>
    <source>
        <strain evidence="4 5">ATCC 30894</strain>
    </source>
</reference>
<proteinExistence type="predicted"/>
<feature type="domain" description="Ras-GAP" evidence="3">
    <location>
        <begin position="68"/>
        <end position="272"/>
    </location>
</feature>
<gene>
    <name evidence="4" type="ORF">FDP41_011974</name>
</gene>
<dbReference type="OMA" id="SCFYRSM"/>
<feature type="compositionally biased region" description="Polar residues" evidence="2">
    <location>
        <begin position="977"/>
        <end position="991"/>
    </location>
</feature>
<dbReference type="PROSITE" id="PS50018">
    <property type="entry name" value="RAS_GTPASE_ACTIV_2"/>
    <property type="match status" value="1"/>
</dbReference>
<dbReference type="Pfam" id="PF13716">
    <property type="entry name" value="CRAL_TRIO_2"/>
    <property type="match status" value="1"/>
</dbReference>
<dbReference type="InterPro" id="IPR039360">
    <property type="entry name" value="Ras_GTPase"/>
</dbReference>
<evidence type="ECO:0000256" key="2">
    <source>
        <dbReference type="SAM" id="MobiDB-lite"/>
    </source>
</evidence>
<feature type="compositionally biased region" description="Low complexity" evidence="2">
    <location>
        <begin position="416"/>
        <end position="428"/>
    </location>
</feature>
<dbReference type="AlphaFoldDB" id="A0A6A5BVM1"/>
<name>A0A6A5BVM1_NAEFO</name>
<keyword evidence="1" id="KW-0343">GTPase activation</keyword>
<dbReference type="InterPro" id="IPR001251">
    <property type="entry name" value="CRAL-TRIO_dom"/>
</dbReference>
<dbReference type="SMART" id="SM00323">
    <property type="entry name" value="RasGAP"/>
    <property type="match status" value="1"/>
</dbReference>
<dbReference type="EMBL" id="VFQX01000012">
    <property type="protein sequence ID" value="KAF0982113.1"/>
    <property type="molecule type" value="Genomic_DNA"/>
</dbReference>
<evidence type="ECO:0000256" key="1">
    <source>
        <dbReference type="ARBA" id="ARBA00022468"/>
    </source>
</evidence>
<comment type="caution">
    <text evidence="4">The sequence shown here is derived from an EMBL/GenBank/DDBJ whole genome shotgun (WGS) entry which is preliminary data.</text>
</comment>
<dbReference type="OrthoDB" id="775356at2759"/>
<dbReference type="Pfam" id="PF00616">
    <property type="entry name" value="RasGAP"/>
    <property type="match status" value="1"/>
</dbReference>
<evidence type="ECO:0000313" key="5">
    <source>
        <dbReference type="Proteomes" id="UP000444721"/>
    </source>
</evidence>
<dbReference type="VEuPathDB" id="AmoebaDB:NfTy_023080"/>
<protein>
    <recommendedName>
        <fullName evidence="3">Ras-GAP domain-containing protein</fullName>
    </recommendedName>
</protein>
<dbReference type="VEuPathDB" id="AmoebaDB:NfTy_023090"/>
<organism evidence="4 5">
    <name type="scientific">Naegleria fowleri</name>
    <name type="common">Brain eating amoeba</name>
    <dbReference type="NCBI Taxonomy" id="5763"/>
    <lineage>
        <taxon>Eukaryota</taxon>
        <taxon>Discoba</taxon>
        <taxon>Heterolobosea</taxon>
        <taxon>Tetramitia</taxon>
        <taxon>Eutetramitia</taxon>
        <taxon>Vahlkampfiidae</taxon>
        <taxon>Naegleria</taxon>
    </lineage>
</organism>
<dbReference type="GeneID" id="68119189"/>